<proteinExistence type="predicted"/>
<accession>A0A833VG59</accession>
<evidence type="ECO:0000313" key="1">
    <source>
        <dbReference type="EMBL" id="KAF3337451.1"/>
    </source>
</evidence>
<dbReference type="AlphaFoldDB" id="A0A833VG59"/>
<dbReference type="Pfam" id="PF05212">
    <property type="entry name" value="DUF707"/>
    <property type="match status" value="1"/>
</dbReference>
<protein>
    <submittedName>
        <fullName evidence="1">Uncharacterized protein</fullName>
    </submittedName>
</protein>
<keyword evidence="2" id="KW-1185">Reference proteome</keyword>
<dbReference type="PANTHER" id="PTHR31210">
    <property type="entry name" value="OS06G0731900 PROTEIN"/>
    <property type="match status" value="1"/>
</dbReference>
<comment type="caution">
    <text evidence="1">The sequence shown here is derived from an EMBL/GenBank/DDBJ whole genome shotgun (WGS) entry which is preliminary data.</text>
</comment>
<evidence type="ECO:0000313" key="2">
    <source>
        <dbReference type="Proteomes" id="UP000623129"/>
    </source>
</evidence>
<organism evidence="1 2">
    <name type="scientific">Carex littledalei</name>
    <dbReference type="NCBI Taxonomy" id="544730"/>
    <lineage>
        <taxon>Eukaryota</taxon>
        <taxon>Viridiplantae</taxon>
        <taxon>Streptophyta</taxon>
        <taxon>Embryophyta</taxon>
        <taxon>Tracheophyta</taxon>
        <taxon>Spermatophyta</taxon>
        <taxon>Magnoliopsida</taxon>
        <taxon>Liliopsida</taxon>
        <taxon>Poales</taxon>
        <taxon>Cyperaceae</taxon>
        <taxon>Cyperoideae</taxon>
        <taxon>Cariceae</taxon>
        <taxon>Carex</taxon>
        <taxon>Carex subgen. Euthyceras</taxon>
    </lineage>
</organism>
<dbReference type="Proteomes" id="UP000623129">
    <property type="component" value="Unassembled WGS sequence"/>
</dbReference>
<sequence>MKLTLTTVAAAAIGFTIGILISICSLPKVSFSYAGEHSVSCSCKSGKDFAGNFSKIDANGTLKIYEATNPKGAETLPPGFVVSESNLYQHRLWGNPDEDLPNKHKYLVAFAVGYGTMKDNFASSKNFTVILFHYDGRLNEWDEFEWSKEVIHITARKQTKWWFAKRFLHPDIVAPYEYIFIWDEDLGVDHFDAEEYIKLVRKYGLEISQPAVEGFQWRMTQRKPDQDVHK</sequence>
<reference evidence="1" key="1">
    <citation type="submission" date="2020-01" db="EMBL/GenBank/DDBJ databases">
        <title>Genome sequence of Kobresia littledalei, the first chromosome-level genome in the family Cyperaceae.</title>
        <authorList>
            <person name="Qu G."/>
        </authorList>
    </citation>
    <scope>NUCLEOTIDE SEQUENCE</scope>
    <source>
        <strain evidence="1">C.B.Clarke</strain>
        <tissue evidence="1">Leaf</tissue>
    </source>
</reference>
<dbReference type="OrthoDB" id="589333at2759"/>
<dbReference type="InterPro" id="IPR007877">
    <property type="entry name" value="DUF707"/>
</dbReference>
<name>A0A833VG59_9POAL</name>
<dbReference type="PANTHER" id="PTHR31210:SF68">
    <property type="entry name" value="OS06G0727800 PROTEIN"/>
    <property type="match status" value="1"/>
</dbReference>
<dbReference type="EMBL" id="SWLB01000006">
    <property type="protein sequence ID" value="KAF3337451.1"/>
    <property type="molecule type" value="Genomic_DNA"/>
</dbReference>
<gene>
    <name evidence="1" type="ORF">FCM35_KLT18038</name>
</gene>